<dbReference type="RefSeq" id="WP_038609660.1">
    <property type="nucleotide sequence ID" value="NZ_BAABZF010000001.1"/>
</dbReference>
<protein>
    <submittedName>
        <fullName evidence="3">Sugar-transfer associated ATP-grasp domain-containing protein</fullName>
    </submittedName>
</protein>
<reference evidence="3" key="2">
    <citation type="submission" date="2023-10" db="EMBL/GenBank/DDBJ databases">
        <title>Genome of Potential pathogenic bacteria in Crohn's disease.</title>
        <authorList>
            <person name="Rodriguez-Palacios A."/>
        </authorList>
    </citation>
    <scope>NUCLEOTIDE SEQUENCE</scope>
    <source>
        <strain evidence="3">CavFT-hAR62</strain>
    </source>
</reference>
<comment type="caution">
    <text evidence="2">The sequence shown here is derived from an EMBL/GenBank/DDBJ whole genome shotgun (WGS) entry which is preliminary data.</text>
</comment>
<dbReference type="AlphaFoldDB" id="A0AA37KHN9"/>
<dbReference type="InterPro" id="IPR039523">
    <property type="entry name" value="RimK-rel_E_lig_ATP-grasp"/>
</dbReference>
<evidence type="ECO:0000313" key="3">
    <source>
        <dbReference type="EMBL" id="MDU0268609.1"/>
    </source>
</evidence>
<evidence type="ECO:0000313" key="4">
    <source>
        <dbReference type="Proteomes" id="UP001055104"/>
    </source>
</evidence>
<accession>A0AA37KHN9</accession>
<dbReference type="Proteomes" id="UP001181086">
    <property type="component" value="Unassembled WGS sequence"/>
</dbReference>
<proteinExistence type="predicted"/>
<dbReference type="Proteomes" id="UP001055104">
    <property type="component" value="Unassembled WGS sequence"/>
</dbReference>
<dbReference type="EMBL" id="BQOB01000001">
    <property type="protein sequence ID" value="GKH82734.1"/>
    <property type="molecule type" value="Genomic_DNA"/>
</dbReference>
<reference evidence="2" key="1">
    <citation type="submission" date="2022-01" db="EMBL/GenBank/DDBJ databases">
        <title>Novel bile acid biosynthetic pathways are enriched in the microbiome of centenarians.</title>
        <authorList>
            <person name="Sato Y."/>
            <person name="Atarashi K."/>
            <person name="Plichta R.D."/>
            <person name="Arai Y."/>
            <person name="Sasajima S."/>
            <person name="Kearney M.S."/>
            <person name="Suda W."/>
            <person name="Takeshita K."/>
            <person name="Sasaki T."/>
            <person name="Okamoto S."/>
            <person name="Skelly N.A."/>
            <person name="Okamura Y."/>
            <person name="Vlamakis H."/>
            <person name="Li Y."/>
            <person name="Tanoue T."/>
            <person name="Takei H."/>
            <person name="Nittono H."/>
            <person name="Narushima S."/>
            <person name="Irie J."/>
            <person name="Itoh H."/>
            <person name="Moriya K."/>
            <person name="Sugiura Y."/>
            <person name="Suematsu M."/>
            <person name="Moritoki N."/>
            <person name="Shibata S."/>
            <person name="Littman R.D."/>
            <person name="Fischbach A.M."/>
            <person name="Uwamino Y."/>
            <person name="Inoue T."/>
            <person name="Honda A."/>
            <person name="Hattori M."/>
            <person name="Murai T."/>
            <person name="Xavier J.R."/>
            <person name="Hirose N."/>
            <person name="Honda K."/>
        </authorList>
    </citation>
    <scope>NUCLEOTIDE SEQUENCE</scope>
    <source>
        <strain evidence="2">CE91-St7</strain>
    </source>
</reference>
<evidence type="ECO:0000259" key="1">
    <source>
        <dbReference type="Pfam" id="PF14397"/>
    </source>
</evidence>
<name>A0AA37KHN9_9BACT</name>
<dbReference type="KEGG" id="bdo:EL88_09370"/>
<sequence>MSYIERLLKITDDLSEQIEIGRRLVVSYDKEMVKFIMSTFDKINDFEKRTNGISKENMLYKSAYDYWMYGFRPDQQFYYHLWLKTHEEKKTYLSQMKQMVYDAYSNRMEDMHYLEDKFEAYELLKPYYKREIIKIMSKEDFSKFSDFVSRHRQFVLKPLSLHDTYGIKKVDISTSSKPLEEIFLSIINPGKEFVGDYTTDGYGHVGAVLEEIVEQDSEFGKMSPKSLNVIRIGTLRAKGKIHLLGAYTKIGITDDLIVGESRDAIMAGVNLQTGVIETKGYYESGDTTDEHPVSHIKMIGFQFPKWDELLEMLNEVATNMISTINYIGWDVAYTPKGWVIIEGNFFGQHLWQIVYEHGTEKEVGDILGWHIEDDKYWWQYNKKKLQKEAGFA</sequence>
<feature type="domain" description="Alpha-L-glutamate ligase-related protein ATP-grasp" evidence="1">
    <location>
        <begin position="103"/>
        <end position="362"/>
    </location>
</feature>
<gene>
    <name evidence="2" type="ORF">CE91St7_36180</name>
    <name evidence="3" type="ORF">RVH45_01570</name>
</gene>
<dbReference type="Pfam" id="PF14397">
    <property type="entry name" value="ATPgrasp_ST"/>
    <property type="match status" value="1"/>
</dbReference>
<evidence type="ECO:0000313" key="2">
    <source>
        <dbReference type="EMBL" id="GKH82734.1"/>
    </source>
</evidence>
<dbReference type="EMBL" id="JAWDEV010000001">
    <property type="protein sequence ID" value="MDU0268609.1"/>
    <property type="molecule type" value="Genomic_DNA"/>
</dbReference>
<dbReference type="SUPFAM" id="SSF56059">
    <property type="entry name" value="Glutathione synthetase ATP-binding domain-like"/>
    <property type="match status" value="1"/>
</dbReference>
<organism evidence="2 4">
    <name type="scientific">Phocaeicola dorei</name>
    <dbReference type="NCBI Taxonomy" id="357276"/>
    <lineage>
        <taxon>Bacteria</taxon>
        <taxon>Pseudomonadati</taxon>
        <taxon>Bacteroidota</taxon>
        <taxon>Bacteroidia</taxon>
        <taxon>Bacteroidales</taxon>
        <taxon>Bacteroidaceae</taxon>
        <taxon>Phocaeicola</taxon>
    </lineage>
</organism>